<dbReference type="InterPro" id="IPR003029">
    <property type="entry name" value="S1_domain"/>
</dbReference>
<evidence type="ECO:0000256" key="12">
    <source>
        <dbReference type="ARBA" id="ARBA00080810"/>
    </source>
</evidence>
<keyword evidence="7" id="KW-0007">Acetylation</keyword>
<dbReference type="SUPFAM" id="SSF50249">
    <property type="entry name" value="Nucleic acid-binding proteins"/>
    <property type="match status" value="12"/>
</dbReference>
<dbReference type="InterPro" id="IPR011990">
    <property type="entry name" value="TPR-like_helical_dom_sf"/>
</dbReference>
<dbReference type="FunFam" id="2.40.50.140:FF:000148">
    <property type="entry name" value="protein RRP5 homolog isoform X1"/>
    <property type="match status" value="1"/>
</dbReference>
<feature type="domain" description="S1 motif" evidence="14">
    <location>
        <begin position="287"/>
        <end position="350"/>
    </location>
</feature>
<keyword evidence="6" id="KW-0832">Ubl conjugation</keyword>
<feature type="compositionally biased region" description="Basic and acidic residues" evidence="13">
    <location>
        <begin position="1497"/>
        <end position="1507"/>
    </location>
</feature>
<dbReference type="Pfam" id="PF05843">
    <property type="entry name" value="Suf"/>
    <property type="match status" value="1"/>
</dbReference>
<protein>
    <recommendedName>
        <fullName evidence="11">Protein RRP5 homolog</fullName>
    </recommendedName>
    <alternativeName>
        <fullName evidence="12">Programmed cell death protein 11</fullName>
    </alternativeName>
</protein>
<dbReference type="Pfam" id="PF23459">
    <property type="entry name" value="S1_RRP5"/>
    <property type="match status" value="1"/>
</dbReference>
<feature type="domain" description="S1 motif" evidence="14">
    <location>
        <begin position="1206"/>
        <end position="1277"/>
    </location>
</feature>
<feature type="domain" description="S1 motif" evidence="14">
    <location>
        <begin position="1022"/>
        <end position="1094"/>
    </location>
</feature>
<dbReference type="SMART" id="SM00386">
    <property type="entry name" value="HAT"/>
    <property type="match status" value="6"/>
</dbReference>
<dbReference type="InterPro" id="IPR057301">
    <property type="entry name" value="Rrp5_OB_4th"/>
</dbReference>
<keyword evidence="16" id="KW-1185">Reference proteome</keyword>
<dbReference type="Pfam" id="PF00575">
    <property type="entry name" value="S1"/>
    <property type="match status" value="2"/>
</dbReference>
<comment type="caution">
    <text evidence="15">The sequence shown here is derived from an EMBL/GenBank/DDBJ whole genome shotgun (WGS) entry which is preliminary data.</text>
</comment>
<evidence type="ECO:0000256" key="2">
    <source>
        <dbReference type="ARBA" id="ARBA00022499"/>
    </source>
</evidence>
<accession>A0ABD3VT14</accession>
<keyword evidence="3" id="KW-0698">rRNA processing</keyword>
<dbReference type="GO" id="GO:0005730">
    <property type="term" value="C:nucleolus"/>
    <property type="evidence" value="ECO:0007669"/>
    <property type="project" value="UniProtKB-SubCell"/>
</dbReference>
<name>A0ABD3VT14_SINWO</name>
<organism evidence="15 16">
    <name type="scientific">Sinanodonta woodiana</name>
    <name type="common">Chinese pond mussel</name>
    <name type="synonym">Anodonta woodiana</name>
    <dbReference type="NCBI Taxonomy" id="1069815"/>
    <lineage>
        <taxon>Eukaryota</taxon>
        <taxon>Metazoa</taxon>
        <taxon>Spiralia</taxon>
        <taxon>Lophotrochozoa</taxon>
        <taxon>Mollusca</taxon>
        <taxon>Bivalvia</taxon>
        <taxon>Autobranchia</taxon>
        <taxon>Heteroconchia</taxon>
        <taxon>Palaeoheterodonta</taxon>
        <taxon>Unionida</taxon>
        <taxon>Unionoidea</taxon>
        <taxon>Unionidae</taxon>
        <taxon>Unioninae</taxon>
        <taxon>Sinanodonta</taxon>
    </lineage>
</organism>
<feature type="domain" description="S1 motif" evidence="14">
    <location>
        <begin position="843"/>
        <end position="905"/>
    </location>
</feature>
<keyword evidence="4" id="KW-0597">Phosphoprotein</keyword>
<evidence type="ECO:0000256" key="13">
    <source>
        <dbReference type="SAM" id="MobiDB-lite"/>
    </source>
</evidence>
<feature type="region of interest" description="Disordered" evidence="13">
    <location>
        <begin position="1"/>
        <end position="54"/>
    </location>
</feature>
<feature type="domain" description="S1 motif" evidence="14">
    <location>
        <begin position="77"/>
        <end position="169"/>
    </location>
</feature>
<comment type="subcellular location">
    <subcellularLocation>
        <location evidence="1">Nucleus</location>
        <location evidence="1">Nucleolus</location>
    </subcellularLocation>
</comment>
<feature type="domain" description="S1 motif" evidence="14">
    <location>
        <begin position="1127"/>
        <end position="1197"/>
    </location>
</feature>
<dbReference type="InterPro" id="IPR012340">
    <property type="entry name" value="NA-bd_OB-fold"/>
</dbReference>
<dbReference type="InterPro" id="IPR008847">
    <property type="entry name" value="Suf"/>
</dbReference>
<feature type="region of interest" description="Disordered" evidence="13">
    <location>
        <begin position="1480"/>
        <end position="1507"/>
    </location>
</feature>
<dbReference type="FunFam" id="2.40.50.140:FF:000103">
    <property type="entry name" value="protein RRP5 homolog"/>
    <property type="match status" value="2"/>
</dbReference>
<feature type="compositionally biased region" description="Polar residues" evidence="13">
    <location>
        <begin position="1426"/>
        <end position="1438"/>
    </location>
</feature>
<dbReference type="PANTHER" id="PTHR23270:SF10">
    <property type="entry name" value="PROTEIN RRP5 HOMOLOG"/>
    <property type="match status" value="1"/>
</dbReference>
<dbReference type="EMBL" id="JBJQND010000010">
    <property type="protein sequence ID" value="KAL3864744.1"/>
    <property type="molecule type" value="Genomic_DNA"/>
</dbReference>
<feature type="region of interest" description="Disordered" evidence="13">
    <location>
        <begin position="1372"/>
        <end position="1460"/>
    </location>
</feature>
<dbReference type="Proteomes" id="UP001634394">
    <property type="component" value="Unassembled WGS sequence"/>
</dbReference>
<evidence type="ECO:0000256" key="11">
    <source>
        <dbReference type="ARBA" id="ARBA00067510"/>
    </source>
</evidence>
<evidence type="ECO:0000256" key="7">
    <source>
        <dbReference type="ARBA" id="ARBA00022990"/>
    </source>
</evidence>
<dbReference type="EMBL" id="JBJQND010000010">
    <property type="protein sequence ID" value="KAL3864745.1"/>
    <property type="molecule type" value="Genomic_DNA"/>
</dbReference>
<feature type="compositionally biased region" description="Basic and acidic residues" evidence="13">
    <location>
        <begin position="1372"/>
        <end position="1382"/>
    </location>
</feature>
<feature type="domain" description="S1 motif" evidence="14">
    <location>
        <begin position="370"/>
        <end position="440"/>
    </location>
</feature>
<keyword evidence="2" id="KW-1017">Isopeptide bond</keyword>
<evidence type="ECO:0000256" key="1">
    <source>
        <dbReference type="ARBA" id="ARBA00004604"/>
    </source>
</evidence>
<evidence type="ECO:0000256" key="8">
    <source>
        <dbReference type="ARBA" id="ARBA00023242"/>
    </source>
</evidence>
<evidence type="ECO:0000256" key="4">
    <source>
        <dbReference type="ARBA" id="ARBA00022553"/>
    </source>
</evidence>
<dbReference type="GO" id="GO:0006364">
    <property type="term" value="P:rRNA processing"/>
    <property type="evidence" value="ECO:0007669"/>
    <property type="project" value="UniProtKB-KW"/>
</dbReference>
<dbReference type="Pfam" id="PF24685">
    <property type="entry name" value="OB_RRP5_4th"/>
    <property type="match status" value="1"/>
</dbReference>
<dbReference type="Gene3D" id="1.25.40.10">
    <property type="entry name" value="Tetratricopeptide repeat domain"/>
    <property type="match status" value="2"/>
</dbReference>
<dbReference type="InterPro" id="IPR048059">
    <property type="entry name" value="Rrp5_S1_rpt_hs1_sc1"/>
</dbReference>
<evidence type="ECO:0000256" key="9">
    <source>
        <dbReference type="ARBA" id="ARBA00059726"/>
    </source>
</evidence>
<dbReference type="Gene3D" id="2.40.50.140">
    <property type="entry name" value="Nucleic acid-binding proteins"/>
    <property type="match status" value="10"/>
</dbReference>
<comment type="function">
    <text evidence="9">Essential for the generation of mature 18S rRNA, specifically necessary for cleavages at sites A0, 1 and 2 of the 47S precursor. Directly interacts with U3 snoRNA.</text>
</comment>
<dbReference type="PANTHER" id="PTHR23270">
    <property type="entry name" value="PROGRAMMED CELL DEATH PROTEIN 11 PRE-RRNA PROCESSING PROTEIN RRP5"/>
    <property type="match status" value="1"/>
</dbReference>
<proteinExistence type="predicted"/>
<feature type="compositionally biased region" description="Basic and acidic residues" evidence="13">
    <location>
        <begin position="1441"/>
        <end position="1458"/>
    </location>
</feature>
<feature type="domain" description="S1 motif" evidence="14">
    <location>
        <begin position="546"/>
        <end position="615"/>
    </location>
</feature>
<dbReference type="CDD" id="cd05693">
    <property type="entry name" value="S1_Rrp5_repeat_hs1_sc1"/>
    <property type="match status" value="1"/>
</dbReference>
<feature type="compositionally biased region" description="Basic residues" evidence="13">
    <location>
        <begin position="37"/>
        <end position="54"/>
    </location>
</feature>
<evidence type="ECO:0000259" key="14">
    <source>
        <dbReference type="PROSITE" id="PS50126"/>
    </source>
</evidence>
<dbReference type="FunFam" id="1.25.40.10:FF:000065">
    <property type="entry name" value="Programmed cell death 11"/>
    <property type="match status" value="1"/>
</dbReference>
<sequence>MEETFPRGGSVKKSAAQHPNEDEDDLFKVTGEAADKGKKRKHKQVEKKKVKKQKVRAPDILQGHDIEPLSFKALHPGMLCLGCLKEVRQYELIVGLPNGLTGTVAITNISDTYTQALRNYASKADTAAEQEDVYGLHDLFKVGMLMLCKVLESDSDQGGKKKKTRLTINPKDVHKNLSVKSIRSGMALFGVISSVEDHGYTIDIGVTGLHAFLKNTDAERFIQIHNDGYPLKVGQYVRCCTLGEDNRMEILSGEGRTVTVTINPKKVGKAQLNSSGVDVGQFPLLPGSRVTVNVEKTNDEGIFVRFASFKGQIHRSHLTSDPDNYSTNDEVVASILYIHPLTKVISLTLQPHLVNYTGVILDLFKGLSFGDIVEAKLKHFDGNNRAVFQLTESAIGYASKKNLCNSKVEDIKKEFKIGSFYRCRVMGFNPLENQVAVTLKQSILEQKYLRLADIKPGVIIQCTIKAIHSKGVSVKVVKGITGFIPTMHLTDVTLKNPEKKFKINDRLKCRVLFVNAQKKNLTLTHKKSLVHTKYPIITDYAQCQVGQELEGFILAISDKGVRVNFFNDVTGFVPKPHLSSEPIPYPEKVFYKGQIVRCRVLSVFPADQKLRLTFKLSSKAPFGQRKSDVPSDFQIGKLVDCVVIQKGEKGIDVELQPSGKKAFLPKTHLSDSMAMCELLWNVYQEGFKIPEVMYYNRTSITIVSSKQSLIEASKNNQLLPELSDLKLGMMYPGVVKNLTSYGVFVEFPGGLFALSPNRFAVDRRLPELSSVYTPGQTVVAKVTDIDMETKRFLVSLRMTDCYHGDTSIGLHLLWNFLEQRETVIKMYRKKKDAKGRVAQIIPGSLVKVKVRENTEEGLVCQLENGVRGLISKDHMDSGTFNMDTDLECLVLVCDLVKLQVELSMKKNLISKVKSLKKNRFTQIKVGQGLKSEVLVIKDDFILVILRGHGAGQLAYIPSKRHLNDVLECHQFEVGQVNPLIIKEVRDDLVLASLKIHEEKEADDGDVIIKSRHEIEERNIKIGDIVTAKVKSVLPRQMNITIDDVPGRVHITQCVDEICNGLNPFRNYIEGMEIQVKVISLKEIKTSRYLPITHQRFKKTIPECTLKPSLLAAKGDNFSTEEKKLSVGDKVVAFVEDYSANILWMYVTANIKGKVHFFDISNDLRTLENPAMFFKPGNGYNATVVEVIDESLVQLTLTGSTIELKEGCITKGKVVGISEALGLTVLLPHSYKGFASLTDLQDEFTDSPAKTHHVGQVVKCCVLTMSTGNRCRISLRKSVLKPSKSLSDVKDPDIQSYSQLAHGQVLRGYVTKKMPDQLVVSVGHDVAGFVQFKDLTEDYFPGKVVTVQIMSISEEKPKVKMSLVGLDVENRKDKKKVTQDKPKTAKRKRKSLLSDSASTGDAKKAKRGHSAESATATSTDIKKTVDRSQSSGLNVSDTDSGVDIKQESDLEDDSKKPSDLPRLQVPVKFSWDADFRLKEISKSQKQSKDDSDEEEIQEAPKKTKEQIRLEKKEEEKRLFEFELKQLEGEQVPQTADAFDRLVLQSPNSSMVWLRYMAFHLETAEIDKARAVAERALKTISFREEQEKLNVWVAYLNLENMYGTPQSLSEVLKRAVQQNDSIKVHQHLINIYVSSGKIEEAEQVYNMLVKKHSQNKDIWISFEQFYFQNDRLESARRLLQRALKSLDIKEHVEVIAKVSQMEFKHGDPERGKTMFENIVSNYPKRTDLWSVYIDMETKQGNTENARHLYERVISLKMSAKKMKFFFKKHLDFEQQHGNDATIAAVKQKALEFVESRGYVDMDD</sequence>
<evidence type="ECO:0000313" key="16">
    <source>
        <dbReference type="Proteomes" id="UP001634394"/>
    </source>
</evidence>
<dbReference type="CDD" id="cd04461">
    <property type="entry name" value="S1_Rrp5_repeat_hs8_sc7"/>
    <property type="match status" value="1"/>
</dbReference>
<gene>
    <name evidence="15" type="ORF">ACJMK2_006401</name>
</gene>
<feature type="domain" description="S1 motif" evidence="14">
    <location>
        <begin position="457"/>
        <end position="526"/>
    </location>
</feature>
<dbReference type="InterPro" id="IPR045209">
    <property type="entry name" value="Rrp5"/>
</dbReference>
<dbReference type="PROSITE" id="PS50126">
    <property type="entry name" value="S1"/>
    <property type="match status" value="12"/>
</dbReference>
<evidence type="ECO:0000313" key="15">
    <source>
        <dbReference type="EMBL" id="KAL3864744.1"/>
    </source>
</evidence>
<feature type="domain" description="S1 motif" evidence="14">
    <location>
        <begin position="728"/>
        <end position="797"/>
    </location>
</feature>
<dbReference type="InterPro" id="IPR057302">
    <property type="entry name" value="Rrp5_S1"/>
</dbReference>
<dbReference type="InterPro" id="IPR003107">
    <property type="entry name" value="HAT"/>
</dbReference>
<dbReference type="FunFam" id="2.40.50.140:FF:000200">
    <property type="entry name" value="Programmed cell death 11"/>
    <property type="match status" value="1"/>
</dbReference>
<keyword evidence="8" id="KW-0539">Nucleus</keyword>
<comment type="subunit">
    <text evidence="10">Interacts with NF-kappa-B p50/NFKB1 and NF-kappa-B p65/RELA.</text>
</comment>
<keyword evidence="5" id="KW-0677">Repeat</keyword>
<feature type="domain" description="S1 motif" evidence="14">
    <location>
        <begin position="1302"/>
        <end position="1363"/>
    </location>
</feature>
<dbReference type="SUPFAM" id="SSF48452">
    <property type="entry name" value="TPR-like"/>
    <property type="match status" value="1"/>
</dbReference>
<feature type="domain" description="S1 motif" evidence="14">
    <location>
        <begin position="185"/>
        <end position="263"/>
    </location>
</feature>
<dbReference type="SMART" id="SM00316">
    <property type="entry name" value="S1"/>
    <property type="match status" value="13"/>
</dbReference>
<reference evidence="15 16" key="1">
    <citation type="submission" date="2024-11" db="EMBL/GenBank/DDBJ databases">
        <title>Chromosome-level genome assembly of the freshwater bivalve Anodonta woodiana.</title>
        <authorList>
            <person name="Chen X."/>
        </authorList>
    </citation>
    <scope>NUCLEOTIDE SEQUENCE [LARGE SCALE GENOMIC DNA]</scope>
    <source>
        <strain evidence="15">MN2024</strain>
        <tissue evidence="15">Gills</tissue>
    </source>
</reference>
<evidence type="ECO:0000256" key="10">
    <source>
        <dbReference type="ARBA" id="ARBA00062488"/>
    </source>
</evidence>
<evidence type="ECO:0000256" key="5">
    <source>
        <dbReference type="ARBA" id="ARBA00022737"/>
    </source>
</evidence>
<evidence type="ECO:0000256" key="6">
    <source>
        <dbReference type="ARBA" id="ARBA00022843"/>
    </source>
</evidence>
<evidence type="ECO:0000256" key="3">
    <source>
        <dbReference type="ARBA" id="ARBA00022552"/>
    </source>
</evidence>